<organism evidence="5 6">
    <name type="scientific">Pseudomonas schmalbachii</name>
    <dbReference type="NCBI Taxonomy" id="2816993"/>
    <lineage>
        <taxon>Bacteria</taxon>
        <taxon>Pseudomonadati</taxon>
        <taxon>Pseudomonadota</taxon>
        <taxon>Gammaproteobacteria</taxon>
        <taxon>Pseudomonadales</taxon>
        <taxon>Pseudomonadaceae</taxon>
        <taxon>Pseudomonas</taxon>
    </lineage>
</organism>
<dbReference type="PANTHER" id="PTHR28620:SF1">
    <property type="entry name" value="CENP-V_GFA DOMAIN-CONTAINING PROTEIN"/>
    <property type="match status" value="1"/>
</dbReference>
<protein>
    <submittedName>
        <fullName evidence="5">GFA family protein</fullName>
    </submittedName>
</protein>
<accession>A0ABS3TLJ2</accession>
<dbReference type="PANTHER" id="PTHR28620">
    <property type="entry name" value="CENTROMERE PROTEIN V"/>
    <property type="match status" value="1"/>
</dbReference>
<comment type="similarity">
    <text evidence="1">Belongs to the Gfa family.</text>
</comment>
<dbReference type="RefSeq" id="WP_208312312.1">
    <property type="nucleotide sequence ID" value="NZ_JAELYA010000001.1"/>
</dbReference>
<dbReference type="Gene3D" id="2.170.150.70">
    <property type="match status" value="1"/>
</dbReference>
<dbReference type="InterPro" id="IPR052355">
    <property type="entry name" value="CENP-V-like"/>
</dbReference>
<evidence type="ECO:0000313" key="5">
    <source>
        <dbReference type="EMBL" id="MBO3274503.1"/>
    </source>
</evidence>
<dbReference type="InterPro" id="IPR011057">
    <property type="entry name" value="Mss4-like_sf"/>
</dbReference>
<proteinExistence type="inferred from homology"/>
<dbReference type="Pfam" id="PF04828">
    <property type="entry name" value="GFA"/>
    <property type="match status" value="1"/>
</dbReference>
<evidence type="ECO:0000256" key="2">
    <source>
        <dbReference type="ARBA" id="ARBA00022723"/>
    </source>
</evidence>
<keyword evidence="3" id="KW-0862">Zinc</keyword>
<evidence type="ECO:0000256" key="1">
    <source>
        <dbReference type="ARBA" id="ARBA00005495"/>
    </source>
</evidence>
<keyword evidence="6" id="KW-1185">Reference proteome</keyword>
<comment type="caution">
    <text evidence="5">The sequence shown here is derived from an EMBL/GenBank/DDBJ whole genome shotgun (WGS) entry which is preliminary data.</text>
</comment>
<feature type="domain" description="CENP-V/GFA" evidence="4">
    <location>
        <begin position="3"/>
        <end position="111"/>
    </location>
</feature>
<keyword evidence="2" id="KW-0479">Metal-binding</keyword>
<sequence length="118" mass="13055">MRYHGSCHCGQIAFEVEGEIGEVIQCNCSICSRRGSLLWFVPRDRLHLSTAEDAMSTYTFNTHRIQHKFCPTCGCAPLAFGNMPDGSAMAAINVRCLPEVDPAGLKIRDYDGKNAYPL</sequence>
<dbReference type="PROSITE" id="PS51891">
    <property type="entry name" value="CENP_V_GFA"/>
    <property type="match status" value="1"/>
</dbReference>
<evidence type="ECO:0000256" key="3">
    <source>
        <dbReference type="ARBA" id="ARBA00022833"/>
    </source>
</evidence>
<evidence type="ECO:0000259" key="4">
    <source>
        <dbReference type="PROSITE" id="PS51891"/>
    </source>
</evidence>
<dbReference type="EMBL" id="JAELYA010000001">
    <property type="protein sequence ID" value="MBO3274503.1"/>
    <property type="molecule type" value="Genomic_DNA"/>
</dbReference>
<name>A0ABS3TLJ2_9PSED</name>
<gene>
    <name evidence="5" type="ORF">JFY56_04620</name>
</gene>
<dbReference type="SUPFAM" id="SSF51316">
    <property type="entry name" value="Mss4-like"/>
    <property type="match status" value="1"/>
</dbReference>
<reference evidence="5 6" key="1">
    <citation type="submission" date="2020-12" db="EMBL/GenBank/DDBJ databases">
        <title>Pseudomonas schmalbachii sp. nov. isolated from millipede gut.</title>
        <authorList>
            <person name="Shelomi M."/>
        </authorList>
    </citation>
    <scope>NUCLEOTIDE SEQUENCE [LARGE SCALE GENOMIC DNA]</scope>
    <source>
        <strain evidence="5 6">Milli4</strain>
    </source>
</reference>
<dbReference type="InterPro" id="IPR006913">
    <property type="entry name" value="CENP-V/GFA"/>
</dbReference>
<dbReference type="Proteomes" id="UP000669060">
    <property type="component" value="Unassembled WGS sequence"/>
</dbReference>
<evidence type="ECO:0000313" key="6">
    <source>
        <dbReference type="Proteomes" id="UP000669060"/>
    </source>
</evidence>